<dbReference type="SUPFAM" id="SSF51735">
    <property type="entry name" value="NAD(P)-binding Rossmann-fold domains"/>
    <property type="match status" value="1"/>
</dbReference>
<gene>
    <name evidence="5" type="ORF">UA74_19360</name>
</gene>
<sequence length="244" mass="24540">MSTTRVALVTGGSRGIGAAIAEQLAADGIDVAVTYARASEQAAETVRRITAAGRRGLAVQADSADAEAVVAAVERTVAELGRLDILVNNAGIFPMAPLDEVTVEEIDQTLAIHVRAVLVAAQAAARHMTAGGRIITIGSNLAERVPSPGLSLYAASKAAVLGLTRGLARDLGERGITAVVVSPGSTDTEMNPADGPHADGERAAIALGRYNDPSDIAATVSHLAGPGGRHITGTAITVDGGASA</sequence>
<evidence type="ECO:0000313" key="5">
    <source>
        <dbReference type="EMBL" id="APU15897.1"/>
    </source>
</evidence>
<evidence type="ECO:0000256" key="2">
    <source>
        <dbReference type="ARBA" id="ARBA00023002"/>
    </source>
</evidence>
<dbReference type="PANTHER" id="PTHR43639">
    <property type="entry name" value="OXIDOREDUCTASE, SHORT-CHAIN DEHYDROGENASE/REDUCTASE FAMILY (AFU_ORTHOLOGUE AFUA_5G02870)"/>
    <property type="match status" value="1"/>
</dbReference>
<dbReference type="PRINTS" id="PR00081">
    <property type="entry name" value="GDHRDH"/>
</dbReference>
<dbReference type="InterPro" id="IPR057326">
    <property type="entry name" value="KR_dom"/>
</dbReference>
<dbReference type="RefSeq" id="WP_075765078.1">
    <property type="nucleotide sequence ID" value="NZ_CP016076.1"/>
</dbReference>
<accession>A0AAC9LE01</accession>
<dbReference type="KEGG" id="acad:UA74_19360"/>
<dbReference type="Pfam" id="PF00106">
    <property type="entry name" value="adh_short"/>
    <property type="match status" value="1"/>
</dbReference>
<dbReference type="EMBL" id="CP016076">
    <property type="protein sequence ID" value="APU15897.1"/>
    <property type="molecule type" value="Genomic_DNA"/>
</dbReference>
<evidence type="ECO:0000256" key="3">
    <source>
        <dbReference type="RuleBase" id="RU000363"/>
    </source>
</evidence>
<dbReference type="Proteomes" id="UP000185511">
    <property type="component" value="Chromosome"/>
</dbReference>
<reference evidence="6" key="1">
    <citation type="submission" date="2016-06" db="EMBL/GenBank/DDBJ databases">
        <title>Complete genome sequence of Actinoalloteichus fjordicus DSM 46855 (=ADI127-17), type strain of the new species Actinoalloteichus fjordicus.</title>
        <authorList>
            <person name="Ruckert C."/>
            <person name="Nouioui I."/>
            <person name="Willmese J."/>
            <person name="van Wezel G."/>
            <person name="Klenk H.-P."/>
            <person name="Kalinowski J."/>
            <person name="Zotchev S.B."/>
        </authorList>
    </citation>
    <scope>NUCLEOTIDE SEQUENCE [LARGE SCALE GENOMIC DNA]</scope>
    <source>
        <strain evidence="6">ADI127-7</strain>
    </source>
</reference>
<dbReference type="FunFam" id="3.40.50.720:FF:000084">
    <property type="entry name" value="Short-chain dehydrogenase reductase"/>
    <property type="match status" value="1"/>
</dbReference>
<dbReference type="PANTHER" id="PTHR43639:SF1">
    <property type="entry name" value="SHORT-CHAIN DEHYDROGENASE_REDUCTASE FAMILY PROTEIN"/>
    <property type="match status" value="1"/>
</dbReference>
<evidence type="ECO:0000313" key="6">
    <source>
        <dbReference type="Proteomes" id="UP000185511"/>
    </source>
</evidence>
<keyword evidence="6" id="KW-1185">Reference proteome</keyword>
<evidence type="ECO:0000256" key="1">
    <source>
        <dbReference type="ARBA" id="ARBA00006484"/>
    </source>
</evidence>
<dbReference type="AlphaFoldDB" id="A0AAC9LE01"/>
<evidence type="ECO:0000259" key="4">
    <source>
        <dbReference type="SMART" id="SM00822"/>
    </source>
</evidence>
<protein>
    <recommendedName>
        <fullName evidence="4">Ketoreductase domain-containing protein</fullName>
    </recommendedName>
</protein>
<comment type="similarity">
    <text evidence="1 3">Belongs to the short-chain dehydrogenases/reductases (SDR) family.</text>
</comment>
<dbReference type="PRINTS" id="PR00080">
    <property type="entry name" value="SDRFAMILY"/>
</dbReference>
<dbReference type="InterPro" id="IPR002347">
    <property type="entry name" value="SDR_fam"/>
</dbReference>
<organism evidence="5 6">
    <name type="scientific">Actinoalloteichus fjordicus</name>
    <dbReference type="NCBI Taxonomy" id="1612552"/>
    <lineage>
        <taxon>Bacteria</taxon>
        <taxon>Bacillati</taxon>
        <taxon>Actinomycetota</taxon>
        <taxon>Actinomycetes</taxon>
        <taxon>Pseudonocardiales</taxon>
        <taxon>Pseudonocardiaceae</taxon>
        <taxon>Actinoalloteichus</taxon>
    </lineage>
</organism>
<name>A0AAC9LE01_9PSEU</name>
<dbReference type="SMART" id="SM00822">
    <property type="entry name" value="PKS_KR"/>
    <property type="match status" value="1"/>
</dbReference>
<keyword evidence="2" id="KW-0560">Oxidoreductase</keyword>
<proteinExistence type="inferred from homology"/>
<dbReference type="Gene3D" id="3.40.50.720">
    <property type="entry name" value="NAD(P)-binding Rossmann-like Domain"/>
    <property type="match status" value="1"/>
</dbReference>
<dbReference type="GO" id="GO:0016491">
    <property type="term" value="F:oxidoreductase activity"/>
    <property type="evidence" value="ECO:0007669"/>
    <property type="project" value="UniProtKB-KW"/>
</dbReference>
<feature type="domain" description="Ketoreductase" evidence="4">
    <location>
        <begin position="5"/>
        <end position="186"/>
    </location>
</feature>
<dbReference type="InterPro" id="IPR036291">
    <property type="entry name" value="NAD(P)-bd_dom_sf"/>
</dbReference>
<dbReference type="PROSITE" id="PS00061">
    <property type="entry name" value="ADH_SHORT"/>
    <property type="match status" value="1"/>
</dbReference>
<dbReference type="InterPro" id="IPR020904">
    <property type="entry name" value="Sc_DH/Rdtase_CS"/>
</dbReference>